<dbReference type="RefSeq" id="XP_046078308.1">
    <property type="nucleotide sequence ID" value="XM_046214940.1"/>
</dbReference>
<evidence type="ECO:0000256" key="6">
    <source>
        <dbReference type="SAM" id="MobiDB-lite"/>
    </source>
</evidence>
<comment type="similarity">
    <text evidence="3">Belongs to the RRG9 family.</text>
</comment>
<keyword evidence="8" id="KW-1185">Reference proteome</keyword>
<dbReference type="GeneID" id="70245227"/>
<gene>
    <name evidence="7" type="ORF">BGW36DRAFT_368014</name>
</gene>
<comment type="caution">
    <text evidence="7">The sequence shown here is derived from an EMBL/GenBank/DDBJ whole genome shotgun (WGS) entry which is preliminary data.</text>
</comment>
<evidence type="ECO:0000256" key="2">
    <source>
        <dbReference type="ARBA" id="ARBA00004173"/>
    </source>
</evidence>
<evidence type="ECO:0000256" key="5">
    <source>
        <dbReference type="ARBA" id="ARBA00022946"/>
    </source>
</evidence>
<comment type="function">
    <text evidence="1">Required for respiratory activity and maintenance and expression of the mitochondrial genome.</text>
</comment>
<sequence length="268" mass="30822">MPATCIAANPWIVSQSIRSIFIPQFTAQVSKSRVPFHATSQSLFTRPPFKPTPRTISPRRLFASVPVLSNNEKNERLGKDGEINDQDDDFVLDLSPPKVEVSKQEKAKQEKNTQKKSKKLKDSTAGGRIKTSKAIKSGGKNTDEAQSRKLKPKDWQIQKAALEEKFQEGWRPLKKLSPDTLDTIRHLHSTKPDEWTTPALAEHYKVSPEAIRRILKSRWQPSEETRNKRQENWRKRHDRIWSQMEEIGLRRPRTSMRDVPDDASKLGV</sequence>
<dbReference type="AlphaFoldDB" id="A0AAD4Q6U6"/>
<feature type="compositionally biased region" description="Basic and acidic residues" evidence="6">
    <location>
        <begin position="72"/>
        <end position="82"/>
    </location>
</feature>
<evidence type="ECO:0000256" key="3">
    <source>
        <dbReference type="ARBA" id="ARBA00010895"/>
    </source>
</evidence>
<dbReference type="EMBL" id="JAJTJA010000001">
    <property type="protein sequence ID" value="KAH8705687.1"/>
    <property type="molecule type" value="Genomic_DNA"/>
</dbReference>
<comment type="subcellular location">
    <subcellularLocation>
        <location evidence="2">Mitochondrion</location>
    </subcellularLocation>
</comment>
<feature type="compositionally biased region" description="Basic and acidic residues" evidence="6">
    <location>
        <begin position="100"/>
        <end position="113"/>
    </location>
</feature>
<dbReference type="GO" id="GO:0005739">
    <property type="term" value="C:mitochondrion"/>
    <property type="evidence" value="ECO:0007669"/>
    <property type="project" value="UniProtKB-SubCell"/>
</dbReference>
<evidence type="ECO:0000313" key="7">
    <source>
        <dbReference type="EMBL" id="KAH8705687.1"/>
    </source>
</evidence>
<keyword evidence="5" id="KW-0809">Transit peptide</keyword>
<feature type="region of interest" description="Disordered" evidence="6">
    <location>
        <begin position="72"/>
        <end position="152"/>
    </location>
</feature>
<dbReference type="Pfam" id="PF06413">
    <property type="entry name" value="Neugrin"/>
    <property type="match status" value="1"/>
</dbReference>
<dbReference type="Proteomes" id="UP001201262">
    <property type="component" value="Unassembled WGS sequence"/>
</dbReference>
<evidence type="ECO:0000256" key="1">
    <source>
        <dbReference type="ARBA" id="ARBA00003548"/>
    </source>
</evidence>
<proteinExistence type="inferred from homology"/>
<protein>
    <recommendedName>
        <fullName evidence="4">Required for respiratory growth protein 9, mitochondrial</fullName>
    </recommendedName>
</protein>
<accession>A0AAD4Q6U6</accession>
<evidence type="ECO:0000313" key="8">
    <source>
        <dbReference type="Proteomes" id="UP001201262"/>
    </source>
</evidence>
<dbReference type="InterPro" id="IPR010487">
    <property type="entry name" value="NGRN/Rrg9"/>
</dbReference>
<dbReference type="GO" id="GO:0005634">
    <property type="term" value="C:nucleus"/>
    <property type="evidence" value="ECO:0007669"/>
    <property type="project" value="TreeGrafter"/>
</dbReference>
<dbReference type="PANTHER" id="PTHR13475">
    <property type="entry name" value="NEUGRIN"/>
    <property type="match status" value="1"/>
</dbReference>
<evidence type="ECO:0000256" key="4">
    <source>
        <dbReference type="ARBA" id="ARBA00013566"/>
    </source>
</evidence>
<organism evidence="7 8">
    <name type="scientific">Talaromyces proteolyticus</name>
    <dbReference type="NCBI Taxonomy" id="1131652"/>
    <lineage>
        <taxon>Eukaryota</taxon>
        <taxon>Fungi</taxon>
        <taxon>Dikarya</taxon>
        <taxon>Ascomycota</taxon>
        <taxon>Pezizomycotina</taxon>
        <taxon>Eurotiomycetes</taxon>
        <taxon>Eurotiomycetidae</taxon>
        <taxon>Eurotiales</taxon>
        <taxon>Trichocomaceae</taxon>
        <taxon>Talaromyces</taxon>
        <taxon>Talaromyces sect. Bacilispori</taxon>
    </lineage>
</organism>
<name>A0AAD4Q6U6_9EURO</name>
<feature type="compositionally biased region" description="Basic and acidic residues" evidence="6">
    <location>
        <begin position="141"/>
        <end position="152"/>
    </location>
</feature>
<reference evidence="7" key="1">
    <citation type="submission" date="2021-12" db="EMBL/GenBank/DDBJ databases">
        <title>Convergent genome expansion in fungi linked to evolution of root-endophyte symbiosis.</title>
        <authorList>
            <consortium name="DOE Joint Genome Institute"/>
            <person name="Ke Y.-H."/>
            <person name="Bonito G."/>
            <person name="Liao H.-L."/>
            <person name="Looney B."/>
            <person name="Rojas-Flechas A."/>
            <person name="Nash J."/>
            <person name="Hameed K."/>
            <person name="Schadt C."/>
            <person name="Martin F."/>
            <person name="Crous P.W."/>
            <person name="Miettinen O."/>
            <person name="Magnuson J.K."/>
            <person name="Labbe J."/>
            <person name="Jacobson D."/>
            <person name="Doktycz M.J."/>
            <person name="Veneault-Fourrey C."/>
            <person name="Kuo A."/>
            <person name="Mondo S."/>
            <person name="Calhoun S."/>
            <person name="Riley R."/>
            <person name="Ohm R."/>
            <person name="LaButti K."/>
            <person name="Andreopoulos B."/>
            <person name="Pangilinan J."/>
            <person name="Nolan M."/>
            <person name="Tritt A."/>
            <person name="Clum A."/>
            <person name="Lipzen A."/>
            <person name="Daum C."/>
            <person name="Barry K."/>
            <person name="Grigoriev I.V."/>
            <person name="Vilgalys R."/>
        </authorList>
    </citation>
    <scope>NUCLEOTIDE SEQUENCE</scope>
    <source>
        <strain evidence="7">PMI_201</strain>
    </source>
</reference>
<dbReference type="PANTHER" id="PTHR13475:SF3">
    <property type="entry name" value="NEUGRIN"/>
    <property type="match status" value="1"/>
</dbReference>